<sequence length="63" mass="7060">MSALMDEELHPVFVKRTPQEATASRLRASKVLAEVNGNPDFRLPVSPVERRLYLEAGLEPPTE</sequence>
<organism evidence="1 2">
    <name type="scientific">Prescottella agglutinans</name>
    <dbReference type="NCBI Taxonomy" id="1644129"/>
    <lineage>
        <taxon>Bacteria</taxon>
        <taxon>Bacillati</taxon>
        <taxon>Actinomycetota</taxon>
        <taxon>Actinomycetes</taxon>
        <taxon>Mycobacteriales</taxon>
        <taxon>Nocardiaceae</taxon>
        <taxon>Prescottella</taxon>
    </lineage>
</organism>
<accession>A0ABT6MH48</accession>
<gene>
    <name evidence="1" type="ORF">M2280_004359</name>
</gene>
<comment type="caution">
    <text evidence="1">The sequence shown here is derived from an EMBL/GenBank/DDBJ whole genome shotgun (WGS) entry which is preliminary data.</text>
</comment>
<dbReference type="Proteomes" id="UP001160334">
    <property type="component" value="Unassembled WGS sequence"/>
</dbReference>
<protein>
    <submittedName>
        <fullName evidence="1">Uncharacterized protein</fullName>
    </submittedName>
</protein>
<reference evidence="1 2" key="1">
    <citation type="submission" date="2023-04" db="EMBL/GenBank/DDBJ databases">
        <title>Forest soil microbial communities from Buena Vista Peninsula, Colon Province, Panama.</title>
        <authorList>
            <person name="Bouskill N."/>
        </authorList>
    </citation>
    <scope>NUCLEOTIDE SEQUENCE [LARGE SCALE GENOMIC DNA]</scope>
    <source>
        <strain evidence="1 2">CFH S0262</strain>
    </source>
</reference>
<dbReference type="EMBL" id="JARXVC010000012">
    <property type="protein sequence ID" value="MDH6283116.1"/>
    <property type="molecule type" value="Genomic_DNA"/>
</dbReference>
<keyword evidence="2" id="KW-1185">Reference proteome</keyword>
<name>A0ABT6MH48_9NOCA</name>
<evidence type="ECO:0000313" key="2">
    <source>
        <dbReference type="Proteomes" id="UP001160334"/>
    </source>
</evidence>
<proteinExistence type="predicted"/>
<evidence type="ECO:0000313" key="1">
    <source>
        <dbReference type="EMBL" id="MDH6283116.1"/>
    </source>
</evidence>